<dbReference type="InterPro" id="IPR045122">
    <property type="entry name" value="Csc1-like"/>
</dbReference>
<dbReference type="Proteomes" id="UP000774326">
    <property type="component" value="Unassembled WGS sequence"/>
</dbReference>
<feature type="domain" description="CSC1/OSCA1-like 7TM region" evidence="9">
    <location>
        <begin position="374"/>
        <end position="646"/>
    </location>
</feature>
<gene>
    <name evidence="13" type="ORF">WICPIJ_005761</name>
</gene>
<comment type="caution">
    <text evidence="13">The sequence shown here is derived from an EMBL/GenBank/DDBJ whole genome shotgun (WGS) entry which is preliminary data.</text>
</comment>
<dbReference type="InterPro" id="IPR022257">
    <property type="entry name" value="PHM7_ext"/>
</dbReference>
<organism evidence="13 14">
    <name type="scientific">Wickerhamomyces pijperi</name>
    <name type="common">Yeast</name>
    <name type="synonym">Pichia pijperi</name>
    <dbReference type="NCBI Taxonomy" id="599730"/>
    <lineage>
        <taxon>Eukaryota</taxon>
        <taxon>Fungi</taxon>
        <taxon>Dikarya</taxon>
        <taxon>Ascomycota</taxon>
        <taxon>Saccharomycotina</taxon>
        <taxon>Saccharomycetes</taxon>
        <taxon>Phaffomycetales</taxon>
        <taxon>Wickerhamomycetaceae</taxon>
        <taxon>Wickerhamomyces</taxon>
    </lineage>
</organism>
<dbReference type="EMBL" id="JAEUBG010003196">
    <property type="protein sequence ID" value="KAH3683291.1"/>
    <property type="molecule type" value="Genomic_DNA"/>
</dbReference>
<feature type="transmembrane region" description="Helical" evidence="8">
    <location>
        <begin position="655"/>
        <end position="672"/>
    </location>
</feature>
<dbReference type="GO" id="GO:0005886">
    <property type="term" value="C:plasma membrane"/>
    <property type="evidence" value="ECO:0007669"/>
    <property type="project" value="TreeGrafter"/>
</dbReference>
<evidence type="ECO:0000259" key="10">
    <source>
        <dbReference type="Pfam" id="PF12621"/>
    </source>
</evidence>
<keyword evidence="4 8" id="KW-0812">Transmembrane</keyword>
<accession>A0A9P8Q3A3</accession>
<feature type="transmembrane region" description="Helical" evidence="8">
    <location>
        <begin position="422"/>
        <end position="446"/>
    </location>
</feature>
<evidence type="ECO:0000256" key="2">
    <source>
        <dbReference type="ARBA" id="ARBA00007779"/>
    </source>
</evidence>
<evidence type="ECO:0000256" key="5">
    <source>
        <dbReference type="ARBA" id="ARBA00022989"/>
    </source>
</evidence>
<dbReference type="InterPro" id="IPR032880">
    <property type="entry name" value="CSC1/OSCA1-like_N"/>
</dbReference>
<feature type="domain" description="CSC1/OSCA1-like cytosolic" evidence="12">
    <location>
        <begin position="188"/>
        <end position="363"/>
    </location>
</feature>
<feature type="transmembrane region" description="Helical" evidence="8">
    <location>
        <begin position="589"/>
        <end position="608"/>
    </location>
</feature>
<evidence type="ECO:0000259" key="12">
    <source>
        <dbReference type="Pfam" id="PF14703"/>
    </source>
</evidence>
<evidence type="ECO:0000256" key="6">
    <source>
        <dbReference type="ARBA" id="ARBA00023136"/>
    </source>
</evidence>
<dbReference type="AlphaFoldDB" id="A0A9P8Q3A3"/>
<feature type="domain" description="10TM putative phosphate transporter extracellular tail" evidence="10">
    <location>
        <begin position="789"/>
        <end position="881"/>
    </location>
</feature>
<feature type="domain" description="CSC1/OSCA1-like N-terminal transmembrane" evidence="11">
    <location>
        <begin position="15"/>
        <end position="165"/>
    </location>
</feature>
<dbReference type="Pfam" id="PF12621">
    <property type="entry name" value="PHM7_ext"/>
    <property type="match status" value="1"/>
</dbReference>
<evidence type="ECO:0000313" key="14">
    <source>
        <dbReference type="Proteomes" id="UP000774326"/>
    </source>
</evidence>
<evidence type="ECO:0000256" key="1">
    <source>
        <dbReference type="ARBA" id="ARBA00004141"/>
    </source>
</evidence>
<dbReference type="PANTHER" id="PTHR13018:SF139">
    <property type="entry name" value="PHOSPHATE METABOLISM PROTEIN 7"/>
    <property type="match status" value="1"/>
</dbReference>
<reference evidence="13" key="2">
    <citation type="submission" date="2021-01" db="EMBL/GenBank/DDBJ databases">
        <authorList>
            <person name="Schikora-Tamarit M.A."/>
        </authorList>
    </citation>
    <scope>NUCLEOTIDE SEQUENCE</scope>
    <source>
        <strain evidence="13">CBS2887</strain>
    </source>
</reference>
<dbReference type="Pfam" id="PF14703">
    <property type="entry name" value="PHM7_cyt"/>
    <property type="match status" value="1"/>
</dbReference>
<feature type="transmembrane region" description="Helical" evidence="8">
    <location>
        <begin position="97"/>
        <end position="117"/>
    </location>
</feature>
<dbReference type="GO" id="GO:0005227">
    <property type="term" value="F:calcium-activated cation channel activity"/>
    <property type="evidence" value="ECO:0007669"/>
    <property type="project" value="InterPro"/>
</dbReference>
<comment type="subcellular location">
    <subcellularLocation>
        <location evidence="1">Membrane</location>
        <topology evidence="1">Multi-pass membrane protein</topology>
    </subcellularLocation>
</comment>
<dbReference type="InterPro" id="IPR027815">
    <property type="entry name" value="CSC1/OSCA1-like_cyt"/>
</dbReference>
<feature type="transmembrane region" description="Helical" evidence="8">
    <location>
        <begin position="381"/>
        <end position="402"/>
    </location>
</feature>
<keyword evidence="5 8" id="KW-1133">Transmembrane helix</keyword>
<evidence type="ECO:0000256" key="4">
    <source>
        <dbReference type="ARBA" id="ARBA00022692"/>
    </source>
</evidence>
<evidence type="ECO:0000259" key="11">
    <source>
        <dbReference type="Pfam" id="PF13967"/>
    </source>
</evidence>
<dbReference type="PANTHER" id="PTHR13018">
    <property type="entry name" value="PROBABLE MEMBRANE PROTEIN DUF221-RELATED"/>
    <property type="match status" value="1"/>
</dbReference>
<feature type="compositionally biased region" description="Polar residues" evidence="7">
    <location>
        <begin position="735"/>
        <end position="749"/>
    </location>
</feature>
<feature type="transmembrane region" description="Helical" evidence="8">
    <location>
        <begin position="515"/>
        <end position="540"/>
    </location>
</feature>
<keyword evidence="3" id="KW-0813">Transport</keyword>
<feature type="transmembrane region" description="Helical" evidence="8">
    <location>
        <begin position="628"/>
        <end position="649"/>
    </location>
</feature>
<feature type="transmembrane region" description="Helical" evidence="8">
    <location>
        <begin position="561"/>
        <end position="583"/>
    </location>
</feature>
<name>A0A9P8Q3A3_WICPI</name>
<feature type="region of interest" description="Disordered" evidence="7">
    <location>
        <begin position="869"/>
        <end position="889"/>
    </location>
</feature>
<protein>
    <recommendedName>
        <fullName evidence="15">DUF221-domain-containing protein</fullName>
    </recommendedName>
</protein>
<feature type="transmembrane region" description="Helical" evidence="8">
    <location>
        <begin position="467"/>
        <end position="495"/>
    </location>
</feature>
<evidence type="ECO:0000256" key="7">
    <source>
        <dbReference type="SAM" id="MobiDB-lite"/>
    </source>
</evidence>
<evidence type="ECO:0000256" key="8">
    <source>
        <dbReference type="SAM" id="Phobius"/>
    </source>
</evidence>
<keyword evidence="14" id="KW-1185">Reference proteome</keyword>
<dbReference type="Pfam" id="PF02714">
    <property type="entry name" value="RSN1_7TM"/>
    <property type="match status" value="1"/>
</dbReference>
<sequence length="889" mass="98681">MSSTEDGGSASSTSAFVSSLIFYGVIGSIIYLVFASMRPKQPAVYAPKSLELATTDAEERPPPVPSGFFAWFTFLAGKSQTFFVHYCGVDGYLFTRYVGIFSVVSLIGCFMLLPILLPVNATNGQSLDGFELLGFANVTNHNRYYAHAFLSWFYFGFIIYMIFRELVFYTGFRHAFQTTPLYDGLLSSRTLLLTNIDSEFMTEDALREKFPYINRIWYAKDHGDLSKLVKERSKVSAKYEGAANSVINKGVKYHNKLVKKEKPLPNNARGYIKKEPTHKLGKIPFIGEKVNTIDYSISRLDTLNSEIESAQDEGAIASAKQLNCVFIEFANQLEAQRAYQASVYLNFKGRFIGIAPDDVVWENLELSASSKRLKRIGANTLLTLMIIFWAIPVAVVGCISNITFLTEKVPFLRFINNCPSVLLGLITGILPTVLLSILMSLVPVFIKFAGKKSGAVSKQELELYCQSWYFGFQVIQVFLVMTLSSAATSTVSAIINDPGSAMTLLAQNLPKASNFYISYFLLQGLMTPVLSLLRAVPLLLSHALKFLQNTPRKKWTAANVLSAPSWGVIYPPTELLVVLFVVYSIISPILLVFSTFTMALLYVAYLYLMTYVNGKDHDMRGRNYPKALFQTFVGLYLAEICNLGLFIMAKAWGPLVLSVVILVVTVLSHLYFRYRFESLFDTVPLSAIHIARGDTSYDSSLYAKDQGKKEVETTGKNYLEDNLNPPDEVKEATAGDNQTFSSTAGTALSGTKEGGVGAGRANFSEGEDGIQSDRPEAASTSFSSRMMYFLHPLKSFSFNSLRSELPSIFNLTVSYSSTYLQTAYEDPCIRDEAPNIWVPKDPVGISEYQVSKAENTSVKIFDGHTSYEESGADYDVTGPPPSYEQAVKA</sequence>
<reference evidence="13" key="1">
    <citation type="journal article" date="2021" name="Open Biol.">
        <title>Shared evolutionary footprints suggest mitochondrial oxidative damage underlies multiple complex I losses in fungi.</title>
        <authorList>
            <person name="Schikora-Tamarit M.A."/>
            <person name="Marcet-Houben M."/>
            <person name="Nosek J."/>
            <person name="Gabaldon T."/>
        </authorList>
    </citation>
    <scope>NUCLEOTIDE SEQUENCE</scope>
    <source>
        <strain evidence="13">CBS2887</strain>
    </source>
</reference>
<evidence type="ECO:0000256" key="3">
    <source>
        <dbReference type="ARBA" id="ARBA00022448"/>
    </source>
</evidence>
<evidence type="ECO:0008006" key="15">
    <source>
        <dbReference type="Google" id="ProtNLM"/>
    </source>
</evidence>
<proteinExistence type="inferred from homology"/>
<feature type="transmembrane region" description="Helical" evidence="8">
    <location>
        <begin position="144"/>
        <end position="163"/>
    </location>
</feature>
<comment type="similarity">
    <text evidence="2">Belongs to the CSC1 (TC 1.A.17) family.</text>
</comment>
<dbReference type="OrthoDB" id="1076608at2759"/>
<evidence type="ECO:0000259" key="9">
    <source>
        <dbReference type="Pfam" id="PF02714"/>
    </source>
</evidence>
<dbReference type="Pfam" id="PF13967">
    <property type="entry name" value="RSN1_TM"/>
    <property type="match status" value="1"/>
</dbReference>
<dbReference type="InterPro" id="IPR003864">
    <property type="entry name" value="CSC1/OSCA1-like_7TM"/>
</dbReference>
<feature type="transmembrane region" description="Helical" evidence="8">
    <location>
        <begin position="15"/>
        <end position="34"/>
    </location>
</feature>
<keyword evidence="6 8" id="KW-0472">Membrane</keyword>
<feature type="region of interest" description="Disordered" evidence="7">
    <location>
        <begin position="713"/>
        <end position="755"/>
    </location>
</feature>
<evidence type="ECO:0000313" key="13">
    <source>
        <dbReference type="EMBL" id="KAH3683291.1"/>
    </source>
</evidence>